<dbReference type="Gene3D" id="3.30.70.3000">
    <property type="match status" value="1"/>
</dbReference>
<organism evidence="2 3">
    <name type="scientific">Yinghuangia soli</name>
    <dbReference type="NCBI Taxonomy" id="2908204"/>
    <lineage>
        <taxon>Bacteria</taxon>
        <taxon>Bacillati</taxon>
        <taxon>Actinomycetota</taxon>
        <taxon>Actinomycetes</taxon>
        <taxon>Kitasatosporales</taxon>
        <taxon>Streptomycetaceae</taxon>
        <taxon>Yinghuangia</taxon>
    </lineage>
</organism>
<evidence type="ECO:0000313" key="2">
    <source>
        <dbReference type="EMBL" id="MCF2530643.1"/>
    </source>
</evidence>
<evidence type="ECO:0000259" key="1">
    <source>
        <dbReference type="Pfam" id="PF04446"/>
    </source>
</evidence>
<dbReference type="Pfam" id="PF04446">
    <property type="entry name" value="Thg1"/>
    <property type="match status" value="1"/>
</dbReference>
<keyword evidence="3" id="KW-1185">Reference proteome</keyword>
<protein>
    <recommendedName>
        <fullName evidence="1">tRNAHis guanylyltransferase catalytic domain-containing protein</fullName>
    </recommendedName>
</protein>
<dbReference type="EMBL" id="JAKFHA010000017">
    <property type="protein sequence ID" value="MCF2530643.1"/>
    <property type="molecule type" value="Genomic_DNA"/>
</dbReference>
<dbReference type="PANTHER" id="PTHR12729">
    <property type="entry name" value="TRNA(HIS) GUANYLYLTRANSFERASE-RELATED"/>
    <property type="match status" value="1"/>
</dbReference>
<dbReference type="Proteomes" id="UP001165378">
    <property type="component" value="Unassembled WGS sequence"/>
</dbReference>
<dbReference type="InterPro" id="IPR024956">
    <property type="entry name" value="tRNAHis_GuaTrfase_cat"/>
</dbReference>
<dbReference type="GO" id="GO:0000287">
    <property type="term" value="F:magnesium ion binding"/>
    <property type="evidence" value="ECO:0007669"/>
    <property type="project" value="InterPro"/>
</dbReference>
<accession>A0AA41Q330</accession>
<proteinExistence type="predicted"/>
<feature type="domain" description="tRNAHis guanylyltransferase catalytic" evidence="1">
    <location>
        <begin position="9"/>
        <end position="134"/>
    </location>
</feature>
<comment type="caution">
    <text evidence="2">The sequence shown here is derived from an EMBL/GenBank/DDBJ whole genome shotgun (WGS) entry which is preliminary data.</text>
</comment>
<name>A0AA41Q330_9ACTN</name>
<dbReference type="InterPro" id="IPR038469">
    <property type="entry name" value="tRNAHis_GuaTrfase_Thg1_sf"/>
</dbReference>
<dbReference type="RefSeq" id="WP_235055302.1">
    <property type="nucleotide sequence ID" value="NZ_JAKFHA010000017.1"/>
</dbReference>
<dbReference type="InterPro" id="IPR007537">
    <property type="entry name" value="tRNAHis_GuaTrfase_Thg1"/>
</dbReference>
<dbReference type="GO" id="GO:0008193">
    <property type="term" value="F:tRNA guanylyltransferase activity"/>
    <property type="evidence" value="ECO:0007669"/>
    <property type="project" value="InterPro"/>
</dbReference>
<dbReference type="GO" id="GO:0006400">
    <property type="term" value="P:tRNA modification"/>
    <property type="evidence" value="ECO:0007669"/>
    <property type="project" value="InterPro"/>
</dbReference>
<gene>
    <name evidence="2" type="ORF">LZ495_25945</name>
</gene>
<dbReference type="AlphaFoldDB" id="A0AA41Q330"/>
<sequence length="259" mass="28192">MGDSVGLGDRMKGYEAAARMVLPRRTYTVIRVDGRAFHTYMRGADKPFDDGFMAAMDRVAEALCTEVGGAAFAYTQSDEVSVLATDFAAAGTEPWFGGVVAKQVSVAAAVATAEMNAQRPGKRALFDARVFTVPDAVEAANYFLWRQRDAVRNSVAMAAQARFSQRRLHGVPVSGMRRLLLDEAGVDWYAYPDGCKRGRVALRQSGMRETTWVDRRTGATNTAYAERSWWESEAAPEFSAAASGWLAGMIPQQPASPEG</sequence>
<dbReference type="PANTHER" id="PTHR12729:SF1">
    <property type="entry name" value="TRNAHIS GUANYLYLTRANSFERASE CATALYTIC DOMAIN-CONTAINING PROTEIN"/>
    <property type="match status" value="1"/>
</dbReference>
<reference evidence="2" key="1">
    <citation type="submission" date="2022-01" db="EMBL/GenBank/DDBJ databases">
        <title>Genome-Based Taxonomic Classification of the Phylum Actinobacteria.</title>
        <authorList>
            <person name="Gao Y."/>
        </authorList>
    </citation>
    <scope>NUCLEOTIDE SEQUENCE</scope>
    <source>
        <strain evidence="2">KLBMP 8922</strain>
    </source>
</reference>
<evidence type="ECO:0000313" key="3">
    <source>
        <dbReference type="Proteomes" id="UP001165378"/>
    </source>
</evidence>